<organism evidence="7 8">
    <name type="scientific">Polaribacter ponticola</name>
    <dbReference type="NCBI Taxonomy" id="2978475"/>
    <lineage>
        <taxon>Bacteria</taxon>
        <taxon>Pseudomonadati</taxon>
        <taxon>Bacteroidota</taxon>
        <taxon>Flavobacteriia</taxon>
        <taxon>Flavobacteriales</taxon>
        <taxon>Flavobacteriaceae</taxon>
    </lineage>
</organism>
<evidence type="ECO:0000256" key="3">
    <source>
        <dbReference type="ARBA" id="ARBA00023110"/>
    </source>
</evidence>
<evidence type="ECO:0000313" key="7">
    <source>
        <dbReference type="EMBL" id="MDD7914161.1"/>
    </source>
</evidence>
<dbReference type="EMBL" id="JAOSLC020000003">
    <property type="protein sequence ID" value="MDD7914161.1"/>
    <property type="molecule type" value="Genomic_DNA"/>
</dbReference>
<dbReference type="PROSITE" id="PS51257">
    <property type="entry name" value="PROKAR_LIPOPROTEIN"/>
    <property type="match status" value="1"/>
</dbReference>
<dbReference type="Proteomes" id="UP001151478">
    <property type="component" value="Unassembled WGS sequence"/>
</dbReference>
<comment type="catalytic activity">
    <reaction evidence="1 4">
        <text>[protein]-peptidylproline (omega=180) = [protein]-peptidylproline (omega=0)</text>
        <dbReference type="Rhea" id="RHEA:16237"/>
        <dbReference type="Rhea" id="RHEA-COMP:10747"/>
        <dbReference type="Rhea" id="RHEA-COMP:10748"/>
        <dbReference type="ChEBI" id="CHEBI:83833"/>
        <dbReference type="ChEBI" id="CHEBI:83834"/>
        <dbReference type="EC" id="5.2.1.8"/>
    </reaction>
</comment>
<evidence type="ECO:0000259" key="6">
    <source>
        <dbReference type="PROSITE" id="PS50059"/>
    </source>
</evidence>
<proteinExistence type="predicted"/>
<name>A0ABT5S9K3_9FLAO</name>
<keyword evidence="8" id="KW-1185">Reference proteome</keyword>
<reference evidence="7" key="1">
    <citation type="submission" date="2023-02" db="EMBL/GenBank/DDBJ databases">
        <title>Polaribacter ponticola sp. nov., isolated from seawater.</title>
        <authorList>
            <person name="Baek J.H."/>
            <person name="Kim J.M."/>
            <person name="Choi D.G."/>
            <person name="Jeon C.O."/>
        </authorList>
    </citation>
    <scope>NUCLEOTIDE SEQUENCE</scope>
    <source>
        <strain evidence="7">MSW5</strain>
    </source>
</reference>
<evidence type="ECO:0000256" key="2">
    <source>
        <dbReference type="ARBA" id="ARBA00013194"/>
    </source>
</evidence>
<accession>A0ABT5S9K3</accession>
<dbReference type="SUPFAM" id="SSF54534">
    <property type="entry name" value="FKBP-like"/>
    <property type="match status" value="1"/>
</dbReference>
<dbReference type="PROSITE" id="PS50059">
    <property type="entry name" value="FKBP_PPIASE"/>
    <property type="match status" value="1"/>
</dbReference>
<dbReference type="InterPro" id="IPR001179">
    <property type="entry name" value="PPIase_FKBP_dom"/>
</dbReference>
<keyword evidence="3 4" id="KW-0697">Rotamase</keyword>
<keyword evidence="4 7" id="KW-0413">Isomerase</keyword>
<dbReference type="Gene3D" id="3.10.50.40">
    <property type="match status" value="1"/>
</dbReference>
<comment type="caution">
    <text evidence="7">The sequence shown here is derived from an EMBL/GenBank/DDBJ whole genome shotgun (WGS) entry which is preliminary data.</text>
</comment>
<evidence type="ECO:0000313" key="8">
    <source>
        <dbReference type="Proteomes" id="UP001151478"/>
    </source>
</evidence>
<protein>
    <recommendedName>
        <fullName evidence="2 4">peptidylprolyl isomerase</fullName>
        <ecNumber evidence="2 4">5.2.1.8</ecNumber>
    </recommendedName>
</protein>
<dbReference type="RefSeq" id="WP_265724787.1">
    <property type="nucleotide sequence ID" value="NZ_JAOSLC020000003.1"/>
</dbReference>
<feature type="domain" description="PPIase FKBP-type" evidence="6">
    <location>
        <begin position="111"/>
        <end position="212"/>
    </location>
</feature>
<dbReference type="InterPro" id="IPR046357">
    <property type="entry name" value="PPIase_dom_sf"/>
</dbReference>
<gene>
    <name evidence="7" type="ORF">N5A56_006860</name>
</gene>
<feature type="compositionally biased region" description="Acidic residues" evidence="5">
    <location>
        <begin position="228"/>
        <end position="241"/>
    </location>
</feature>
<evidence type="ECO:0000256" key="5">
    <source>
        <dbReference type="SAM" id="MobiDB-lite"/>
    </source>
</evidence>
<evidence type="ECO:0000256" key="1">
    <source>
        <dbReference type="ARBA" id="ARBA00000971"/>
    </source>
</evidence>
<evidence type="ECO:0000256" key="4">
    <source>
        <dbReference type="PROSITE-ProRule" id="PRU00277"/>
    </source>
</evidence>
<feature type="region of interest" description="Disordered" evidence="5">
    <location>
        <begin position="219"/>
        <end position="292"/>
    </location>
</feature>
<dbReference type="GO" id="GO:0016853">
    <property type="term" value="F:isomerase activity"/>
    <property type="evidence" value="ECO:0007669"/>
    <property type="project" value="UniProtKB-KW"/>
</dbReference>
<dbReference type="EC" id="5.2.1.8" evidence="2 4"/>
<sequence>MIKIKNLVAIVIFTMLIYSCDDNNNGIIVDNFDHEGQALIDSDSLIKFLKNHYYNTSLDSVKALALGETPLFEDNNLNSMVVTENEIDYTLYYYVNSVGNPNPAKGHPTVMDSVYVKYYGQRIIDTDSISPSFDSNVNGSWFGLNNVIRGWSYGFTKFKGGKNITNNGPITYENGGKGILFIPSGIAYRNVGNGNILANENLMFYINLFDVVEDTDHDNDGIASINEDPNDNNDPRDDDTDSNGVPNFFDSDDDGDGVLTKDEDANGDGNPANDFSDPNNPTLADYLNPDIK</sequence>